<dbReference type="Gene3D" id="3.40.50.720">
    <property type="entry name" value="NAD(P)-binding Rossmann-like Domain"/>
    <property type="match status" value="1"/>
</dbReference>
<dbReference type="InterPro" id="IPR049062">
    <property type="entry name" value="NAD_Glu_DH_ACT2"/>
</dbReference>
<dbReference type="Proteomes" id="UP000580718">
    <property type="component" value="Unassembled WGS sequence"/>
</dbReference>
<dbReference type="GO" id="GO:0004352">
    <property type="term" value="F:glutamate dehydrogenase (NAD+) activity"/>
    <property type="evidence" value="ECO:0007669"/>
    <property type="project" value="UniProtKB-EC"/>
</dbReference>
<feature type="domain" description="NAD-specific glutamate dehydrogenase C-terminal" evidence="2">
    <location>
        <begin position="1300"/>
        <end position="1642"/>
    </location>
</feature>
<dbReference type="InterPro" id="IPR024727">
    <property type="entry name" value="NAD_Glu_DH_N_ACT1"/>
</dbReference>
<evidence type="ECO:0000259" key="5">
    <source>
        <dbReference type="Pfam" id="PF21077"/>
    </source>
</evidence>
<dbReference type="InterPro" id="IPR049064">
    <property type="entry name" value="NAD_Glu_DH_ACT3"/>
</dbReference>
<dbReference type="InterPro" id="IPR046346">
    <property type="entry name" value="Aminoacid_DH-like_N_sf"/>
</dbReference>
<dbReference type="GO" id="GO:0004069">
    <property type="term" value="F:L-aspartate:2-oxoglutarate aminotransferase activity"/>
    <property type="evidence" value="ECO:0007669"/>
    <property type="project" value="InterPro"/>
</dbReference>
<dbReference type="PANTHER" id="PTHR43403:SF1">
    <property type="entry name" value="NAD-SPECIFIC GLUTAMATE DEHYDROGENASE"/>
    <property type="match status" value="1"/>
</dbReference>
<dbReference type="InterPro" id="IPR028971">
    <property type="entry name" value="NAD-GDH_cat"/>
</dbReference>
<comment type="caution">
    <text evidence="6">The sequence shown here is derived from an EMBL/GenBank/DDBJ whole genome shotgun (WGS) entry which is preliminary data.</text>
</comment>
<dbReference type="GO" id="GO:0006538">
    <property type="term" value="P:L-glutamate catabolic process"/>
    <property type="evidence" value="ECO:0007669"/>
    <property type="project" value="InterPro"/>
</dbReference>
<proteinExistence type="predicted"/>
<evidence type="ECO:0000259" key="2">
    <source>
        <dbReference type="Pfam" id="PF21074"/>
    </source>
</evidence>
<dbReference type="Pfam" id="PF21077">
    <property type="entry name" value="GDH_ACT3"/>
    <property type="match status" value="1"/>
</dbReference>
<name>A0A839Y929_9ACTN</name>
<dbReference type="InterPro" id="IPR049058">
    <property type="entry name" value="NAD_Glu_DH_HM2"/>
</dbReference>
<dbReference type="RefSeq" id="WP_183513901.1">
    <property type="nucleotide sequence ID" value="NZ_JACIBU010000001.1"/>
</dbReference>
<dbReference type="InterPro" id="IPR007780">
    <property type="entry name" value="NAD_Glu_DH_bac"/>
</dbReference>
<dbReference type="SUPFAM" id="SSF53223">
    <property type="entry name" value="Aminoacid dehydrogenase-like, N-terminal domain"/>
    <property type="match status" value="1"/>
</dbReference>
<dbReference type="PIRSF" id="PIRSF036761">
    <property type="entry name" value="GDH_Mll4104"/>
    <property type="match status" value="1"/>
</dbReference>
<feature type="domain" description="NAD-glutamate dehydrogenase ACT3" evidence="5">
    <location>
        <begin position="583"/>
        <end position="653"/>
    </location>
</feature>
<dbReference type="Pfam" id="PF21076">
    <property type="entry name" value="GDH_ACT2"/>
    <property type="match status" value="1"/>
</dbReference>
<feature type="domain" description="NAD-glutamate dehydrogenase N-terminal ACT1" evidence="3">
    <location>
        <begin position="66"/>
        <end position="203"/>
    </location>
</feature>
<dbReference type="InterPro" id="IPR049059">
    <property type="entry name" value="NAD_Glu_DH_HM1"/>
</dbReference>
<dbReference type="InterPro" id="IPR036291">
    <property type="entry name" value="NAD(P)-bd_dom_sf"/>
</dbReference>
<evidence type="ECO:0000259" key="3">
    <source>
        <dbReference type="Pfam" id="PF21075"/>
    </source>
</evidence>
<feature type="domain" description="NAD-glutamate dehydrogenase catalytic" evidence="1">
    <location>
        <begin position="760"/>
        <end position="1254"/>
    </location>
</feature>
<dbReference type="EC" id="1.4.1.2" evidence="6"/>
<evidence type="ECO:0000259" key="1">
    <source>
        <dbReference type="Pfam" id="PF05088"/>
    </source>
</evidence>
<dbReference type="Pfam" id="PF05088">
    <property type="entry name" value="Bac_GDH_CD"/>
    <property type="match status" value="1"/>
</dbReference>
<dbReference type="Pfam" id="PF21075">
    <property type="entry name" value="GDH_ACT1"/>
    <property type="match status" value="1"/>
</dbReference>
<reference evidence="6 7" key="1">
    <citation type="submission" date="2020-08" db="EMBL/GenBank/DDBJ databases">
        <title>Sequencing the genomes of 1000 actinobacteria strains.</title>
        <authorList>
            <person name="Klenk H.-P."/>
        </authorList>
    </citation>
    <scope>NUCLEOTIDE SEQUENCE [LARGE SCALE GENOMIC DNA]</scope>
    <source>
        <strain evidence="6 7">DSM 16678</strain>
    </source>
</reference>
<dbReference type="InterPro" id="IPR049056">
    <property type="entry name" value="NAD_Glu_DH_HM3"/>
</dbReference>
<dbReference type="Pfam" id="PF21074">
    <property type="entry name" value="GDH_C"/>
    <property type="match status" value="1"/>
</dbReference>
<dbReference type="SUPFAM" id="SSF51735">
    <property type="entry name" value="NAD(P)-binding Rossmann-fold domains"/>
    <property type="match status" value="1"/>
</dbReference>
<feature type="domain" description="NAD-glutamate dehydrogenase ACT2" evidence="4">
    <location>
        <begin position="435"/>
        <end position="529"/>
    </location>
</feature>
<dbReference type="Pfam" id="PF21078">
    <property type="entry name" value="GDH_HM3"/>
    <property type="match status" value="1"/>
</dbReference>
<sequence>MVGTETLSDRMLDRAADVPVDMASLEAAQDEKRRLLDDAAAAAGGLMTGGAALPAGVRAEDGAALMHRFYAGEPAAEVVGHEPAELAALALDHLRLAARRRPGTPVVDVHRGEGGRAVLRVVVDDMPFLVDSVTAEVVRQGIVAQHVVHPIVVVRRDAEGELIAFCDSADAAACGADALAESWMAVVLAGAVDDEAAEDLVAGLATVLADVRRTHEDADALTARAREVADALDREPAAADAGEHAADDPAEAAALLRWLADGNFLFLGARTVELVGDTADPSVVEGSELGLLRGSPQRTTSVAPAALAAPGAVGSRRVLVTKGDARSTVQRPAWLDLVVVDLPSDVPGSRGRQHLLVGLFPNEAYTSSVRDVPLVRRTADAVLERSGVPADSHSGKELLDVLETYPRDELLQVDVDELLPVALAVLHLRERRQTRLFLRRDPFGRFFSALVYLPRDRYTTQVRLAMQRLLLEQLGGTNVEFTVRSSESVLSRLHFVVRVPVSRRSGATLPEVDVPALEASLAAAARSWTDDLADALAARYGDDAARMLARVADAFPAAYQEDFPAALAVEDLARLDRLTPGGMDLRLWATAQGPEGERRLTIYRVGERLLLSDVLPVLQHMGVDVLDERPYEIDRIGAPMAWVYDFGLASPTGEVPFAGTLPERFTDAITAVWAGRAEDDALNSLVLLAGLTWRQVAVLRAYVQWLRQGGLPFGEGYVQETLAAHPGIVARLVALFETRFHPDRQAGREARTTALVASLVEAIGSVESLDADRVLTSLLAAVQATLRTTAYTAGVFTGGAPLAIKLDPHAVPDLPEPRPAREVWVSSPRVMGVHLRFGAVARGGLRWSDRREDLRTEVLGLVKAQTVKNTVIVPTGAKGGFVVLRGPGEGASRDELLAEGKACYTLFIGALLALTDNLVEGAVVPPERVVRHDGDDTYLVVAADKGTATFSDLANSVAIERGFWLGDAFASGGSVGYDHKAMGITARGAWESVTRHFRELGVDVQSQEVTVVGIGDMSGDVFGNGMLLSEHLQLVAAFDHRHVFVDPTPDAAVSFAERRRLFELPRSSWADYDRSLISAGGGVWPRTAKSVPVSEPMRVALGLAEDVDALSPAELVRAVLLAPVDLLFNGGIGTYVKASSESALDVGDKANDAVRVDGEQLRVRVVGEGGNLGLTQRGRIEYALAGGRVNTDAIDNSAGVDTSDHEVNIKIALNRVVDEGRLDTGGRARLLVEMTDEVAADVLSDNYAQNATLASESSAARGLLDAHQRYLRSLERAGRLDRAVEALPDDRALGERRRDGQGLTNPELSVLLAYAKIEASDAVLHSGLPDDPALAGLLQDYFPAALRRRFPTALTSHPLRREIVATALTNRAVNVAGVTGLFRLAEETGAPLAAVVRAHAVARAAFDVDRLWDAARELDNRVPAAVQVHLRTEATRLAERATRWLLRVPELTAEPAATLGAVTERFAAPVATVRAGLPGWLLGADAEAYADRSAELRSAGVPPELAAEVAAAPLLPTALDLTVVAERTGAPIALAGQVSQCLAERLGLVPLRELVTGLPRDRRWPSMARATLRDDLATEQATLTADVLGLRSSDEETAGELVARWVDAWDLSQQRSAAQLAELAGGDRHELAELLVAVRTLRGLRSRR</sequence>
<evidence type="ECO:0000313" key="6">
    <source>
        <dbReference type="EMBL" id="MBB3677451.1"/>
    </source>
</evidence>
<accession>A0A839Y929</accession>
<dbReference type="Pfam" id="PF21079">
    <property type="entry name" value="GDH_HM2"/>
    <property type="match status" value="1"/>
</dbReference>
<protein>
    <submittedName>
        <fullName evidence="6">Glutamate dehydrogenase</fullName>
        <ecNumber evidence="6">1.4.1.2</ecNumber>
    </submittedName>
</protein>
<organism evidence="6 7">
    <name type="scientific">Modestobacter versicolor</name>
    <dbReference type="NCBI Taxonomy" id="429133"/>
    <lineage>
        <taxon>Bacteria</taxon>
        <taxon>Bacillati</taxon>
        <taxon>Actinomycetota</taxon>
        <taxon>Actinomycetes</taxon>
        <taxon>Geodermatophilales</taxon>
        <taxon>Geodermatophilaceae</taxon>
        <taxon>Modestobacter</taxon>
    </lineage>
</organism>
<dbReference type="InterPro" id="IPR048381">
    <property type="entry name" value="GDH_C"/>
</dbReference>
<evidence type="ECO:0000313" key="7">
    <source>
        <dbReference type="Proteomes" id="UP000580718"/>
    </source>
</evidence>
<dbReference type="PANTHER" id="PTHR43403">
    <property type="entry name" value="NAD-SPECIFIC GLUTAMATE DEHYDROGENASE"/>
    <property type="match status" value="1"/>
</dbReference>
<gene>
    <name evidence="6" type="ORF">FHX36_003186</name>
</gene>
<evidence type="ECO:0000259" key="4">
    <source>
        <dbReference type="Pfam" id="PF21076"/>
    </source>
</evidence>
<dbReference type="Pfam" id="PF21073">
    <property type="entry name" value="GDH_HM1"/>
    <property type="match status" value="1"/>
</dbReference>
<keyword evidence="6" id="KW-0560">Oxidoreductase</keyword>
<dbReference type="EMBL" id="JACIBU010000001">
    <property type="protein sequence ID" value="MBB3677451.1"/>
    <property type="molecule type" value="Genomic_DNA"/>
</dbReference>